<protein>
    <submittedName>
        <fullName evidence="2">DUF1599 domain-containing protein</fullName>
    </submittedName>
</protein>
<gene>
    <name evidence="2" type="ORF">MKQ68_08570</name>
</gene>
<evidence type="ECO:0000313" key="3">
    <source>
        <dbReference type="Proteomes" id="UP001162741"/>
    </source>
</evidence>
<evidence type="ECO:0000259" key="1">
    <source>
        <dbReference type="Pfam" id="PF07659"/>
    </source>
</evidence>
<dbReference type="InterPro" id="IPR011630">
    <property type="entry name" value="DUF1599"/>
</dbReference>
<reference evidence="2" key="1">
    <citation type="submission" date="2022-10" db="EMBL/GenBank/DDBJ databases">
        <title>Chitinophaga sp. nov., isolated from soil.</title>
        <authorList>
            <person name="Jeon C.O."/>
        </authorList>
    </citation>
    <scope>NUCLEOTIDE SEQUENCE</scope>
    <source>
        <strain evidence="2">R8</strain>
    </source>
</reference>
<organism evidence="2 3">
    <name type="scientific">Chitinophaga horti</name>
    <dbReference type="NCBI Taxonomy" id="2920382"/>
    <lineage>
        <taxon>Bacteria</taxon>
        <taxon>Pseudomonadati</taxon>
        <taxon>Bacteroidota</taxon>
        <taxon>Chitinophagia</taxon>
        <taxon>Chitinophagales</taxon>
        <taxon>Chitinophagaceae</taxon>
        <taxon>Chitinophaga</taxon>
    </lineage>
</organism>
<proteinExistence type="predicted"/>
<feature type="domain" description="Nucleotide modification associated" evidence="1">
    <location>
        <begin position="26"/>
        <end position="87"/>
    </location>
</feature>
<sequence>MTKTIRNTAAQYSQVINACKDTFVKKARDYGTSWRVLRPISIVDQIFIKAQRIRTIQELGGKQKVDDHIDGEFAAIINYGVIALLQMELPNDPYTDIPADEVAVLYDQKIQFIRDVMEAKNHDYGEAWRDMSQESFVDLILTKLLRIKQILRNDGKTLISEGMDANFVDIVNYAIFALIKAGEAAGKL</sequence>
<name>A0ABY6J636_9BACT</name>
<dbReference type="Proteomes" id="UP001162741">
    <property type="component" value="Chromosome"/>
</dbReference>
<accession>A0ABY6J636</accession>
<dbReference type="RefSeq" id="WP_264282929.1">
    <property type="nucleotide sequence ID" value="NZ_CP107006.1"/>
</dbReference>
<dbReference type="Pfam" id="PF07659">
    <property type="entry name" value="DUF1599"/>
    <property type="match status" value="2"/>
</dbReference>
<feature type="domain" description="Nucleotide modification associated" evidence="1">
    <location>
        <begin position="120"/>
        <end position="180"/>
    </location>
</feature>
<evidence type="ECO:0000313" key="2">
    <source>
        <dbReference type="EMBL" id="UYQ95149.1"/>
    </source>
</evidence>
<keyword evidence="3" id="KW-1185">Reference proteome</keyword>
<dbReference type="EMBL" id="CP107006">
    <property type="protein sequence ID" value="UYQ95149.1"/>
    <property type="molecule type" value="Genomic_DNA"/>
</dbReference>